<dbReference type="Pfam" id="PF02830">
    <property type="entry name" value="V4R"/>
    <property type="match status" value="1"/>
</dbReference>
<dbReference type="PANTHER" id="PTHR35090">
    <property type="entry name" value="DNA-DIRECTED RNA POLYMERASE SUBUNIT I"/>
    <property type="match status" value="1"/>
</dbReference>
<sequence length="266" mass="29452">MQSPDAENAQSRRRWQDYGFIKEEVAKVLDGHPEGLTGARIAELVGITQGAMSKYLSMLKVDGIITSRKVGVAKLWKLVSQSDRAGILADKIGEADEEATFKDYAVSLLEENNRLFEADGKRVMVMPTSMLSNLYKYTKSVIGTEVHAFFYEWGKDYANEVNKLVDDVAKKTESDFIESFLLLWKLKGWGRFEIIAMDENAIEVAWYDSVLAEEMRGTEKAPVDDFVAGALAAAAAHSMGGSWRVTETSCRATGAPHCLFVGTKTS</sequence>
<dbReference type="Gene3D" id="3.30.1380.20">
    <property type="entry name" value="Trafficking protein particle complex subunit 3"/>
    <property type="match status" value="1"/>
</dbReference>
<dbReference type="RefSeq" id="WP_148700254.1">
    <property type="nucleotide sequence ID" value="NZ_CP007174.1"/>
</dbReference>
<dbReference type="SUPFAM" id="SSF46785">
    <property type="entry name" value="Winged helix' DNA-binding domain"/>
    <property type="match status" value="1"/>
</dbReference>
<feature type="domain" description="4-vinyl reductase 4VR" evidence="1">
    <location>
        <begin position="201"/>
        <end position="264"/>
    </location>
</feature>
<dbReference type="CDD" id="cd00090">
    <property type="entry name" value="HTH_ARSR"/>
    <property type="match status" value="1"/>
</dbReference>
<dbReference type="HOGENOM" id="CLU_1048143_0_0_2"/>
<dbReference type="eggNOG" id="arCOG01693">
    <property type="taxonomic scope" value="Archaea"/>
</dbReference>
<dbReference type="InterPro" id="IPR011991">
    <property type="entry name" value="ArsR-like_HTH"/>
</dbReference>
<proteinExistence type="predicted"/>
<dbReference type="eggNOG" id="arCOG03932">
    <property type="taxonomic scope" value="Archaea"/>
</dbReference>
<dbReference type="GeneID" id="41597225"/>
<reference evidence="2 3" key="1">
    <citation type="journal article" date="2014" name="PLoS ONE">
        <title>Genome Sequence of Candidatus Nitrososphaera evergladensis from Group I.1b Enriched from Everglades Soil Reveals Novel Genomic Features of the Ammonia-Oxidizing Archaea.</title>
        <authorList>
            <person name="Zhalnina K.V."/>
            <person name="Dias R."/>
            <person name="Leonard M.T."/>
            <person name="Dorr de Quadros P."/>
            <person name="Camargo F.A."/>
            <person name="Drew J.C."/>
            <person name="Farmerie W.G."/>
            <person name="Daroub S.H."/>
            <person name="Triplett E.W."/>
        </authorList>
    </citation>
    <scope>NUCLEOTIDE SEQUENCE [LARGE SCALE GENOMIC DNA]</scope>
    <source>
        <strain evidence="2 3">SR1</strain>
    </source>
</reference>
<organism evidence="2 3">
    <name type="scientific">Candidatus Nitrososphaera evergladensis SR1</name>
    <dbReference type="NCBI Taxonomy" id="1459636"/>
    <lineage>
        <taxon>Archaea</taxon>
        <taxon>Nitrososphaerota</taxon>
        <taxon>Nitrososphaeria</taxon>
        <taxon>Nitrososphaerales</taxon>
        <taxon>Nitrososphaeraceae</taxon>
        <taxon>Nitrososphaera</taxon>
    </lineage>
</organism>
<keyword evidence="3" id="KW-1185">Reference proteome</keyword>
<dbReference type="PANTHER" id="PTHR35090:SF1">
    <property type="entry name" value="SLR0144 PROTEIN"/>
    <property type="match status" value="1"/>
</dbReference>
<dbReference type="InterPro" id="IPR036390">
    <property type="entry name" value="WH_DNA-bd_sf"/>
</dbReference>
<dbReference type="InterPro" id="IPR024096">
    <property type="entry name" value="NO_sig/Golgi_transp_ligand-bd"/>
</dbReference>
<evidence type="ECO:0000313" key="3">
    <source>
        <dbReference type="Proteomes" id="UP000028194"/>
    </source>
</evidence>
<protein>
    <submittedName>
        <fullName evidence="2">Putative hydrocarbon binding protein (Contains V4R domain)</fullName>
    </submittedName>
</protein>
<dbReference type="SUPFAM" id="SSF111126">
    <property type="entry name" value="Ligand-binding domain in the NO signalling and Golgi transport"/>
    <property type="match status" value="1"/>
</dbReference>
<dbReference type="Gene3D" id="1.10.10.10">
    <property type="entry name" value="Winged helix-like DNA-binding domain superfamily/Winged helix DNA-binding domain"/>
    <property type="match status" value="1"/>
</dbReference>
<accession>A0A075MW22</accession>
<dbReference type="KEGG" id="nev:NTE_01430"/>
<name>A0A075MW22_9ARCH</name>
<dbReference type="EMBL" id="CP007174">
    <property type="protein sequence ID" value="AIF83494.1"/>
    <property type="molecule type" value="Genomic_DNA"/>
</dbReference>
<dbReference type="InterPro" id="IPR004096">
    <property type="entry name" value="V4R"/>
</dbReference>
<evidence type="ECO:0000313" key="2">
    <source>
        <dbReference type="EMBL" id="AIF83494.1"/>
    </source>
</evidence>
<dbReference type="SMART" id="SM00989">
    <property type="entry name" value="V4R"/>
    <property type="match status" value="1"/>
</dbReference>
<dbReference type="AlphaFoldDB" id="A0A075MW22"/>
<dbReference type="STRING" id="1459636.NTE_01430"/>
<evidence type="ECO:0000259" key="1">
    <source>
        <dbReference type="SMART" id="SM00989"/>
    </source>
</evidence>
<gene>
    <name evidence="2" type="ORF">NTE_01430</name>
</gene>
<dbReference type="InterPro" id="IPR036388">
    <property type="entry name" value="WH-like_DNA-bd_sf"/>
</dbReference>
<dbReference type="Proteomes" id="UP000028194">
    <property type="component" value="Chromosome"/>
</dbReference>
<dbReference type="OrthoDB" id="371687at2157"/>